<dbReference type="Pfam" id="PF02616">
    <property type="entry name" value="SMC_ScpA"/>
    <property type="match status" value="1"/>
</dbReference>
<dbReference type="PANTHER" id="PTHR33969">
    <property type="entry name" value="SEGREGATION AND CONDENSATION PROTEIN A"/>
    <property type="match status" value="1"/>
</dbReference>
<dbReference type="AlphaFoldDB" id="A0A929WW64"/>
<dbReference type="InterPro" id="IPR003768">
    <property type="entry name" value="ScpA"/>
</dbReference>
<feature type="region of interest" description="Disordered" evidence="3">
    <location>
        <begin position="261"/>
        <end position="298"/>
    </location>
</feature>
<dbReference type="EMBL" id="JABZGF010000278">
    <property type="protein sequence ID" value="MBF0967017.1"/>
    <property type="molecule type" value="Genomic_DNA"/>
</dbReference>
<evidence type="ECO:0000313" key="5">
    <source>
        <dbReference type="Proteomes" id="UP000759246"/>
    </source>
</evidence>
<dbReference type="PANTHER" id="PTHR33969:SF2">
    <property type="entry name" value="SEGREGATION AND CONDENSATION PROTEIN A"/>
    <property type="match status" value="1"/>
</dbReference>
<feature type="compositionally biased region" description="Basic and acidic residues" evidence="3">
    <location>
        <begin position="262"/>
        <end position="272"/>
    </location>
</feature>
<gene>
    <name evidence="4" type="ORF">HXK09_07685</name>
</gene>
<accession>A0A929WW64</accession>
<proteinExistence type="predicted"/>
<dbReference type="Gene3D" id="6.10.250.2410">
    <property type="match status" value="1"/>
</dbReference>
<protein>
    <recommendedName>
        <fullName evidence="2">Segregation and condensation protein A</fullName>
    </recommendedName>
</protein>
<dbReference type="Proteomes" id="UP000759246">
    <property type="component" value="Unassembled WGS sequence"/>
</dbReference>
<comment type="caution">
    <text evidence="4">The sequence shown here is derived from an EMBL/GenBank/DDBJ whole genome shotgun (WGS) entry which is preliminary data.</text>
</comment>
<evidence type="ECO:0000256" key="1">
    <source>
        <dbReference type="ARBA" id="ARBA00022829"/>
    </source>
</evidence>
<evidence type="ECO:0000256" key="2">
    <source>
        <dbReference type="ARBA" id="ARBA00044777"/>
    </source>
</evidence>
<evidence type="ECO:0000313" key="4">
    <source>
        <dbReference type="EMBL" id="MBF0967017.1"/>
    </source>
</evidence>
<feature type="compositionally biased region" description="Low complexity" evidence="3">
    <location>
        <begin position="275"/>
        <end position="285"/>
    </location>
</feature>
<sequence>MVMLPNPIEIQGELELFAVSLPVFEGPFDLLLSLIARHKLDITEVALAQVTDEFIAFTKASPDLSRTTEFLVVAATLLDMKAAHLLPRLDEQDNTSDADLEVRDLLFSRLLQYRAFKEASKDIGARLAASSSYVPRDVPLEAHLASVLPELTWFTTREDLARLAAHALCASPPTVQVAHLHDPVVPVREQVLVVADKLASVGEMSFRELVADAATRAVIVSRFLALLELFRRGAVEFVQEGALGTLTIRWRAEVDASDIDIDEARRGARTEDTPAAAGATASSTGENTRTVEGDGDDD</sequence>
<keyword evidence="1" id="KW-0159">Chromosome partition</keyword>
<organism evidence="4 5">
    <name type="scientific">Actinomyces bouchesdurhonensis</name>
    <dbReference type="NCBI Taxonomy" id="1852361"/>
    <lineage>
        <taxon>Bacteria</taxon>
        <taxon>Bacillati</taxon>
        <taxon>Actinomycetota</taxon>
        <taxon>Actinomycetes</taxon>
        <taxon>Actinomycetales</taxon>
        <taxon>Actinomycetaceae</taxon>
        <taxon>Actinomyces</taxon>
    </lineage>
</organism>
<reference evidence="4" key="1">
    <citation type="submission" date="2020-04" db="EMBL/GenBank/DDBJ databases">
        <title>Deep metagenomics examines the oral microbiome during advanced dental caries in children, revealing novel taxa and co-occurrences with host molecules.</title>
        <authorList>
            <person name="Baker J.L."/>
            <person name="Morton J.T."/>
            <person name="Dinis M."/>
            <person name="Alvarez R."/>
            <person name="Tran N.C."/>
            <person name="Knight R."/>
            <person name="Edlund A."/>
        </authorList>
    </citation>
    <scope>NUCLEOTIDE SEQUENCE</scope>
    <source>
        <strain evidence="4">JCVI_30_bin.13</strain>
    </source>
</reference>
<dbReference type="GO" id="GO:0007059">
    <property type="term" value="P:chromosome segregation"/>
    <property type="evidence" value="ECO:0007669"/>
    <property type="project" value="UniProtKB-KW"/>
</dbReference>
<evidence type="ECO:0000256" key="3">
    <source>
        <dbReference type="SAM" id="MobiDB-lite"/>
    </source>
</evidence>
<name>A0A929WW64_9ACTO</name>